<feature type="transmembrane region" description="Helical" evidence="7">
    <location>
        <begin position="7"/>
        <end position="24"/>
    </location>
</feature>
<evidence type="ECO:0000313" key="10">
    <source>
        <dbReference type="Proteomes" id="UP000249725"/>
    </source>
</evidence>
<evidence type="ECO:0000256" key="2">
    <source>
        <dbReference type="ARBA" id="ARBA00022448"/>
    </source>
</evidence>
<dbReference type="RefSeq" id="WP_111514192.1">
    <property type="nucleotide sequence ID" value="NZ_QFYR01000001.1"/>
</dbReference>
<keyword evidence="3 7" id="KW-0812">Transmembrane</keyword>
<feature type="transmembrane region" description="Helical" evidence="7">
    <location>
        <begin position="30"/>
        <end position="49"/>
    </location>
</feature>
<evidence type="ECO:0000256" key="4">
    <source>
        <dbReference type="ARBA" id="ARBA00022737"/>
    </source>
</evidence>
<sequence length="593" mass="62576">MTFQQGLAFGLIGLTIVAFIWGRWRYDVIAVTALLLGVVIGVVPAENAFEGFSNDVTVIIGCALVVSAAFSRSGIVERVLRPILPHLKSARTQVPLFVGAVTLLSIVTKNVGALAIMMPIALQVAKRAGVSSSCLLMPMAFGSLIGGTVTMVGTSPNILVSEVREQILGEPFGMYDYTPVGLGITVLGLIFLSFGYRLLPKTRPAQESLDAALSAQPYVTEVEIPEDWKSEVKTVSQLQAITQGRVSVMALLRGRQRRASPNGNTAIKPGDVLLLEGEQQELADLVDRAKLKLTRSDRPVTMEEPTEEVRIVEAVVGGDSPLVGRTAQKEDLYGQHGVNLLAVSRSGYRLNREIRTVRLRANDIVVIEGGERTLPGALKDLGLLPLAEREVRLGGMRHKLAPAVILAAAMILVAFRIAPVGVAFFGAAVLMVVVGSIRMREAYSALDGPVLVLIAALIPVSDAIRATGGADLVAAGLANLFRGQAPIIAVGAMMAAAMAATPFLNNAATVLIVAPIGASLAKLLGFNPDPFLMAVALGAACDFLTPIGHQCNTLVMGPGGYRFADYPRLGAPLTALVLLVGTPLILLVWPAVS</sequence>
<evidence type="ECO:0000313" key="9">
    <source>
        <dbReference type="EMBL" id="RAK57741.1"/>
    </source>
</evidence>
<comment type="caution">
    <text evidence="9">The sequence shown here is derived from an EMBL/GenBank/DDBJ whole genome shotgun (WGS) entry which is preliminary data.</text>
</comment>
<dbReference type="InterPro" id="IPR006037">
    <property type="entry name" value="RCK_C"/>
</dbReference>
<dbReference type="PROSITE" id="PS51202">
    <property type="entry name" value="RCK_C"/>
    <property type="match status" value="2"/>
</dbReference>
<comment type="subcellular location">
    <subcellularLocation>
        <location evidence="1">Membrane</location>
        <topology evidence="1">Multi-pass membrane protein</topology>
    </subcellularLocation>
</comment>
<dbReference type="InterPro" id="IPR051679">
    <property type="entry name" value="DASS-Related_Transporters"/>
</dbReference>
<feature type="transmembrane region" description="Helical" evidence="7">
    <location>
        <begin position="180"/>
        <end position="199"/>
    </location>
</feature>
<dbReference type="PANTHER" id="PTHR43652:SF2">
    <property type="entry name" value="BASIC AMINO ACID ANTIPORTER YFCC-RELATED"/>
    <property type="match status" value="1"/>
</dbReference>
<dbReference type="SUPFAM" id="SSF116726">
    <property type="entry name" value="TrkA C-terminal domain-like"/>
    <property type="match status" value="2"/>
</dbReference>
<name>A0A328AUA2_9CAUL</name>
<feature type="transmembrane region" description="Helical" evidence="7">
    <location>
        <begin position="134"/>
        <end position="160"/>
    </location>
</feature>
<dbReference type="GO" id="GO:0008324">
    <property type="term" value="F:monoatomic cation transmembrane transporter activity"/>
    <property type="evidence" value="ECO:0007669"/>
    <property type="project" value="InterPro"/>
</dbReference>
<keyword evidence="4" id="KW-0677">Repeat</keyword>
<dbReference type="Pfam" id="PF02080">
    <property type="entry name" value="TrkA_C"/>
    <property type="match status" value="1"/>
</dbReference>
<feature type="transmembrane region" description="Helical" evidence="7">
    <location>
        <begin position="96"/>
        <end position="122"/>
    </location>
</feature>
<dbReference type="Pfam" id="PF03600">
    <property type="entry name" value="CitMHS"/>
    <property type="match status" value="1"/>
</dbReference>
<dbReference type="InterPro" id="IPR036721">
    <property type="entry name" value="RCK_C_sf"/>
</dbReference>
<dbReference type="GO" id="GO:0006813">
    <property type="term" value="P:potassium ion transport"/>
    <property type="evidence" value="ECO:0007669"/>
    <property type="project" value="InterPro"/>
</dbReference>
<reference evidence="10" key="1">
    <citation type="submission" date="2018-05" db="EMBL/GenBank/DDBJ databases">
        <authorList>
            <person name="Li X."/>
        </authorList>
    </citation>
    <scope>NUCLEOTIDE SEQUENCE [LARGE SCALE GENOMIC DNA]</scope>
    <source>
        <strain evidence="10">YIM 73061</strain>
    </source>
</reference>
<dbReference type="InterPro" id="IPR004680">
    <property type="entry name" value="Cit_transptr-like_dom"/>
</dbReference>
<evidence type="ECO:0000256" key="5">
    <source>
        <dbReference type="ARBA" id="ARBA00022989"/>
    </source>
</evidence>
<dbReference type="EMBL" id="QFYR01000001">
    <property type="protein sequence ID" value="RAK57741.1"/>
    <property type="molecule type" value="Genomic_DNA"/>
</dbReference>
<feature type="transmembrane region" description="Helical" evidence="7">
    <location>
        <begin position="403"/>
        <end position="436"/>
    </location>
</feature>
<keyword evidence="10" id="KW-1185">Reference proteome</keyword>
<keyword evidence="2" id="KW-0813">Transport</keyword>
<keyword evidence="6 7" id="KW-0472">Membrane</keyword>
<proteinExistence type="predicted"/>
<dbReference type="Gene3D" id="3.30.70.1450">
    <property type="entry name" value="Regulator of K+ conductance, C-terminal domain"/>
    <property type="match status" value="2"/>
</dbReference>
<feature type="transmembrane region" description="Helical" evidence="7">
    <location>
        <begin position="503"/>
        <end position="524"/>
    </location>
</feature>
<evidence type="ECO:0000256" key="7">
    <source>
        <dbReference type="SAM" id="Phobius"/>
    </source>
</evidence>
<evidence type="ECO:0000256" key="6">
    <source>
        <dbReference type="ARBA" id="ARBA00023136"/>
    </source>
</evidence>
<dbReference type="AlphaFoldDB" id="A0A328AUA2"/>
<accession>A0A328AUA2</accession>
<feature type="transmembrane region" description="Helical" evidence="7">
    <location>
        <begin position="569"/>
        <end position="592"/>
    </location>
</feature>
<dbReference type="PANTHER" id="PTHR43652">
    <property type="entry name" value="BASIC AMINO ACID ANTIPORTER YFCC-RELATED"/>
    <property type="match status" value="1"/>
</dbReference>
<feature type="domain" description="RCK C-terminal" evidence="8">
    <location>
        <begin position="206"/>
        <end position="291"/>
    </location>
</feature>
<gene>
    <name evidence="9" type="ORF">DJ018_07415</name>
</gene>
<keyword evidence="5 7" id="KW-1133">Transmembrane helix</keyword>
<feature type="transmembrane region" description="Helical" evidence="7">
    <location>
        <begin position="56"/>
        <end position="76"/>
    </location>
</feature>
<dbReference type="Proteomes" id="UP000249725">
    <property type="component" value="Unassembled WGS sequence"/>
</dbReference>
<organism evidence="9 10">
    <name type="scientific">Phenylobacterium deserti</name>
    <dbReference type="NCBI Taxonomy" id="1914756"/>
    <lineage>
        <taxon>Bacteria</taxon>
        <taxon>Pseudomonadati</taxon>
        <taxon>Pseudomonadota</taxon>
        <taxon>Alphaproteobacteria</taxon>
        <taxon>Caulobacterales</taxon>
        <taxon>Caulobacteraceae</taxon>
        <taxon>Phenylobacterium</taxon>
    </lineage>
</organism>
<evidence type="ECO:0000256" key="1">
    <source>
        <dbReference type="ARBA" id="ARBA00004141"/>
    </source>
</evidence>
<dbReference type="OrthoDB" id="9809303at2"/>
<feature type="domain" description="RCK C-terminal" evidence="8">
    <location>
        <begin position="298"/>
        <end position="384"/>
    </location>
</feature>
<evidence type="ECO:0000256" key="3">
    <source>
        <dbReference type="ARBA" id="ARBA00022692"/>
    </source>
</evidence>
<protein>
    <submittedName>
        <fullName evidence="9">SLC13 family permease</fullName>
    </submittedName>
</protein>
<dbReference type="GO" id="GO:0005886">
    <property type="term" value="C:plasma membrane"/>
    <property type="evidence" value="ECO:0007669"/>
    <property type="project" value="TreeGrafter"/>
</dbReference>
<evidence type="ECO:0000259" key="8">
    <source>
        <dbReference type="PROSITE" id="PS51202"/>
    </source>
</evidence>